<comment type="caution">
    <text evidence="2">The sequence shown here is derived from an EMBL/GenBank/DDBJ whole genome shotgun (WGS) entry which is preliminary data.</text>
</comment>
<protein>
    <submittedName>
        <fullName evidence="2">Uncharacterized protein</fullName>
    </submittedName>
</protein>
<feature type="region of interest" description="Disordered" evidence="1">
    <location>
        <begin position="66"/>
        <end position="132"/>
    </location>
</feature>
<feature type="compositionally biased region" description="Basic residues" evidence="1">
    <location>
        <begin position="67"/>
        <end position="77"/>
    </location>
</feature>
<accession>A0A9D4X2C2</accession>
<dbReference type="EMBL" id="JAMSHJ010000005">
    <property type="protein sequence ID" value="KAI5412338.1"/>
    <property type="molecule type" value="Genomic_DNA"/>
</dbReference>
<feature type="region of interest" description="Disordered" evidence="1">
    <location>
        <begin position="152"/>
        <end position="224"/>
    </location>
</feature>
<reference evidence="2 3" key="1">
    <citation type="journal article" date="2022" name="Nat. Genet.">
        <title>Improved pea reference genome and pan-genome highlight genomic features and evolutionary characteristics.</title>
        <authorList>
            <person name="Yang T."/>
            <person name="Liu R."/>
            <person name="Luo Y."/>
            <person name="Hu S."/>
            <person name="Wang D."/>
            <person name="Wang C."/>
            <person name="Pandey M.K."/>
            <person name="Ge S."/>
            <person name="Xu Q."/>
            <person name="Li N."/>
            <person name="Li G."/>
            <person name="Huang Y."/>
            <person name="Saxena R.K."/>
            <person name="Ji Y."/>
            <person name="Li M."/>
            <person name="Yan X."/>
            <person name="He Y."/>
            <person name="Liu Y."/>
            <person name="Wang X."/>
            <person name="Xiang C."/>
            <person name="Varshney R.K."/>
            <person name="Ding H."/>
            <person name="Gao S."/>
            <person name="Zong X."/>
        </authorList>
    </citation>
    <scope>NUCLEOTIDE SEQUENCE [LARGE SCALE GENOMIC DNA]</scope>
    <source>
        <strain evidence="2 3">cv. Zhongwan 6</strain>
    </source>
</reference>
<organism evidence="2 3">
    <name type="scientific">Pisum sativum</name>
    <name type="common">Garden pea</name>
    <name type="synonym">Lathyrus oleraceus</name>
    <dbReference type="NCBI Taxonomy" id="3888"/>
    <lineage>
        <taxon>Eukaryota</taxon>
        <taxon>Viridiplantae</taxon>
        <taxon>Streptophyta</taxon>
        <taxon>Embryophyta</taxon>
        <taxon>Tracheophyta</taxon>
        <taxon>Spermatophyta</taxon>
        <taxon>Magnoliopsida</taxon>
        <taxon>eudicotyledons</taxon>
        <taxon>Gunneridae</taxon>
        <taxon>Pentapetalae</taxon>
        <taxon>rosids</taxon>
        <taxon>fabids</taxon>
        <taxon>Fabales</taxon>
        <taxon>Fabaceae</taxon>
        <taxon>Papilionoideae</taxon>
        <taxon>50 kb inversion clade</taxon>
        <taxon>NPAAA clade</taxon>
        <taxon>Hologalegina</taxon>
        <taxon>IRL clade</taxon>
        <taxon>Fabeae</taxon>
        <taxon>Lathyrus</taxon>
    </lineage>
</organism>
<gene>
    <name evidence="2" type="ORF">KIW84_057134</name>
</gene>
<dbReference type="AlphaFoldDB" id="A0A9D4X2C2"/>
<proteinExistence type="predicted"/>
<feature type="compositionally biased region" description="Low complexity" evidence="1">
    <location>
        <begin position="122"/>
        <end position="132"/>
    </location>
</feature>
<sequence>MADENNPIMEGIQELTLHTSVNELMVLCETIVDFKKLKDNDFDSSETLELHGWKTFFVRLIGPVQAKNHHQRPKKQKQKEPQVQMTKSDDGDLSPDTTKTTKRKKKKIKTSDALSHPKIKATKAPAKKTSTSWGVVDGTKQQHIKQIIPVSSSDHSYHLTNTPSYHPTSTHSYHLTSPKDSTKESIDEVDKPIEQTQKDHTSDFEHGDEKEKNSPVEGEVGEEM</sequence>
<dbReference type="Gramene" id="Psat05G0713400-T1">
    <property type="protein sequence ID" value="KAI5412338.1"/>
    <property type="gene ID" value="KIW84_057134"/>
</dbReference>
<feature type="compositionally biased region" description="Polar residues" evidence="1">
    <location>
        <begin position="152"/>
        <end position="179"/>
    </location>
</feature>
<name>A0A9D4X2C2_PEA</name>
<evidence type="ECO:0000313" key="2">
    <source>
        <dbReference type="EMBL" id="KAI5412338.1"/>
    </source>
</evidence>
<keyword evidence="3" id="KW-1185">Reference proteome</keyword>
<feature type="compositionally biased region" description="Basic and acidic residues" evidence="1">
    <location>
        <begin position="180"/>
        <end position="214"/>
    </location>
</feature>
<evidence type="ECO:0000256" key="1">
    <source>
        <dbReference type="SAM" id="MobiDB-lite"/>
    </source>
</evidence>
<evidence type="ECO:0000313" key="3">
    <source>
        <dbReference type="Proteomes" id="UP001058974"/>
    </source>
</evidence>
<dbReference type="Proteomes" id="UP001058974">
    <property type="component" value="Chromosome 5"/>
</dbReference>